<feature type="transmembrane region" description="Helical" evidence="1">
    <location>
        <begin position="48"/>
        <end position="69"/>
    </location>
</feature>
<comment type="caution">
    <text evidence="2">The sequence shown here is derived from an EMBL/GenBank/DDBJ whole genome shotgun (WGS) entry which is preliminary data.</text>
</comment>
<protein>
    <submittedName>
        <fullName evidence="2">Uncharacterized protein</fullName>
    </submittedName>
</protein>
<keyword evidence="1" id="KW-1133">Transmembrane helix</keyword>
<evidence type="ECO:0000313" key="3">
    <source>
        <dbReference type="Proteomes" id="UP000475862"/>
    </source>
</evidence>
<keyword evidence="1" id="KW-0812">Transmembrane</keyword>
<keyword evidence="3" id="KW-1185">Reference proteome</keyword>
<dbReference type="AlphaFoldDB" id="A0A6G0U5U4"/>
<name>A0A6G0U5U4_APHGL</name>
<sequence>MDSYYRKVRLQDYDTIISNLNVVKSLKDLPEYLRRDFRGSSYQAISNLHYGLSMISLLIVIILISKITLNVQALAIKIDHLIICQRFNNNITGMNTISYYDFPKIIKLFCSCNFCFIIENAINRFLAWDLPNTVDALDTFSIESSFPFNAGELLNLNVVWLYLSNHRYTLLYWCNRRKSCSINGLMIYIVNVLRYFLLLLNLFRWCSLKESSIDKSSTATLVLLAGFSSTGNCTAPGGGGGGFDVCV</sequence>
<organism evidence="2 3">
    <name type="scientific">Aphis glycines</name>
    <name type="common">Soybean aphid</name>
    <dbReference type="NCBI Taxonomy" id="307491"/>
    <lineage>
        <taxon>Eukaryota</taxon>
        <taxon>Metazoa</taxon>
        <taxon>Ecdysozoa</taxon>
        <taxon>Arthropoda</taxon>
        <taxon>Hexapoda</taxon>
        <taxon>Insecta</taxon>
        <taxon>Pterygota</taxon>
        <taxon>Neoptera</taxon>
        <taxon>Paraneoptera</taxon>
        <taxon>Hemiptera</taxon>
        <taxon>Sternorrhyncha</taxon>
        <taxon>Aphidomorpha</taxon>
        <taxon>Aphidoidea</taxon>
        <taxon>Aphididae</taxon>
        <taxon>Aphidini</taxon>
        <taxon>Aphis</taxon>
        <taxon>Aphis</taxon>
    </lineage>
</organism>
<evidence type="ECO:0000313" key="2">
    <source>
        <dbReference type="EMBL" id="KAE9544444.1"/>
    </source>
</evidence>
<gene>
    <name evidence="2" type="ORF">AGLY_001623</name>
</gene>
<reference evidence="2 3" key="1">
    <citation type="submission" date="2019-08" db="EMBL/GenBank/DDBJ databases">
        <title>The genome of the soybean aphid Biotype 1, its phylome, world population structure and adaptation to the North American continent.</title>
        <authorList>
            <person name="Giordano R."/>
            <person name="Donthu R.K."/>
            <person name="Hernandez A.G."/>
            <person name="Wright C.L."/>
            <person name="Zimin A.V."/>
        </authorList>
    </citation>
    <scope>NUCLEOTIDE SEQUENCE [LARGE SCALE GENOMIC DNA]</scope>
    <source>
        <tissue evidence="2">Whole aphids</tissue>
    </source>
</reference>
<proteinExistence type="predicted"/>
<accession>A0A6G0U5U4</accession>
<keyword evidence="1" id="KW-0472">Membrane</keyword>
<dbReference type="EMBL" id="VYZN01000002">
    <property type="protein sequence ID" value="KAE9544444.1"/>
    <property type="molecule type" value="Genomic_DNA"/>
</dbReference>
<dbReference type="Proteomes" id="UP000475862">
    <property type="component" value="Unassembled WGS sequence"/>
</dbReference>
<evidence type="ECO:0000256" key="1">
    <source>
        <dbReference type="SAM" id="Phobius"/>
    </source>
</evidence>